<gene>
    <name evidence="2" type="ORF">ICJ83_02040</name>
</gene>
<dbReference type="InterPro" id="IPR015943">
    <property type="entry name" value="WD40/YVTN_repeat-like_dom_sf"/>
</dbReference>
<dbReference type="SUPFAM" id="SSF50974">
    <property type="entry name" value="Nitrous oxide reductase, N-terminal domain"/>
    <property type="match status" value="1"/>
</dbReference>
<dbReference type="NCBIfam" id="TIGR04131">
    <property type="entry name" value="Bac_Flav_CTERM"/>
    <property type="match status" value="1"/>
</dbReference>
<dbReference type="Pfam" id="PF13585">
    <property type="entry name" value="CHU_C"/>
    <property type="match status" value="1"/>
</dbReference>
<dbReference type="Gene3D" id="2.130.10.10">
    <property type="entry name" value="YVTN repeat-like/Quinoprotein amine dehydrogenase"/>
    <property type="match status" value="1"/>
</dbReference>
<dbReference type="SUPFAM" id="SSF49299">
    <property type="entry name" value="PKD domain"/>
    <property type="match status" value="1"/>
</dbReference>
<dbReference type="InterPro" id="IPR000601">
    <property type="entry name" value="PKD_dom"/>
</dbReference>
<dbReference type="InterPro" id="IPR011045">
    <property type="entry name" value="N2O_reductase_N"/>
</dbReference>
<comment type="caution">
    <text evidence="2">The sequence shown here is derived from an EMBL/GenBank/DDBJ whole genome shotgun (WGS) entry which is preliminary data.</text>
</comment>
<dbReference type="InterPro" id="IPR035986">
    <property type="entry name" value="PKD_dom_sf"/>
</dbReference>
<evidence type="ECO:0000259" key="1">
    <source>
        <dbReference type="PROSITE" id="PS50093"/>
    </source>
</evidence>
<dbReference type="AlphaFoldDB" id="A0A8J6PY25"/>
<evidence type="ECO:0000313" key="2">
    <source>
        <dbReference type="EMBL" id="MBD0830902.1"/>
    </source>
</evidence>
<dbReference type="InterPro" id="IPR013783">
    <property type="entry name" value="Ig-like_fold"/>
</dbReference>
<feature type="domain" description="PKD" evidence="1">
    <location>
        <begin position="397"/>
        <end position="435"/>
    </location>
</feature>
<dbReference type="PROSITE" id="PS50093">
    <property type="entry name" value="PKD"/>
    <property type="match status" value="1"/>
</dbReference>
<protein>
    <submittedName>
        <fullName evidence="2">T9SS type B sorting domain-containing protein</fullName>
    </submittedName>
</protein>
<reference evidence="2 3" key="1">
    <citation type="submission" date="2020-09" db="EMBL/GenBank/DDBJ databases">
        <title>TT11 complete genome.</title>
        <authorList>
            <person name="Wu Z."/>
        </authorList>
    </citation>
    <scope>NUCLEOTIDE SEQUENCE [LARGE SCALE GENOMIC DNA]</scope>
    <source>
        <strain evidence="2 3">TT11</strain>
    </source>
</reference>
<dbReference type="Proteomes" id="UP000600588">
    <property type="component" value="Unassembled WGS sequence"/>
</dbReference>
<evidence type="ECO:0000313" key="3">
    <source>
        <dbReference type="Proteomes" id="UP000600588"/>
    </source>
</evidence>
<dbReference type="Gene3D" id="2.60.40.10">
    <property type="entry name" value="Immunoglobulins"/>
    <property type="match status" value="2"/>
</dbReference>
<dbReference type="EMBL" id="JACVXB010000001">
    <property type="protein sequence ID" value="MBD0830902.1"/>
    <property type="molecule type" value="Genomic_DNA"/>
</dbReference>
<name>A0A8J6PY25_9FLAO</name>
<proteinExistence type="predicted"/>
<sequence>MSGCFKIKLLIGFLLFLNLIHGQGEGNIWYFGNQAGVDFNDGRPVALFDSRLVTGEGCATICSQNGAVLFYTDGRTVWNKNHKIMLNGTGLHGHESSANSAIIIPKPGFPNEYYIFTTDAIESDRYGLEYSEVDMTLDNGLGAVTENKNIPLAKTAFEGLSALINVNANQVWVVTKAYNSNKVLAFNVSTDGVNASPVVSNLSGANNYTGSYCIKFSPNGEKMAISGVASGTFLCDFDIYTGTVSNTVMLDLESYGVEFSPDSNLLYVTYKNFLWFGDIYQYDITEQNITAINESKTLVFDNSLNQYETQLTALQLAPDRKIYAANVDTEYLSVIHNPNVKGIGCNFERVGFSLEGKRSEAGLPQYIHAIDNTIFISYSGGCFGTDTNFYLKGSVDAITWDFGDANSGDENTSAELNPTHVFSGSGIYEVKALATIDSKQVELILSVEIYQPPNVTSNVELVQCDKDLDGISFFNLNQVIDKILPNQTDEIISFYETQDEAVLGINSIISATAYLNQVVGADVVWARVENQYQCYGLTQVNLIVTTSQIPDTFLKELRVCDDVLDGTGYDGIATFNLSPVLDEIRMLLPQGNDVDISFYRSELDALSEVNPITDFINYQNEAHPYREEIYVRVENKINNNCIGLGKYLVLEVESPPEYILESPQIVCSSSSTFALLLDPEELNANEGYDYQWTHEDGSLISSEPTITVTEPGTYFLTISNTSGLQCSRTSEIIVKKSQQAIIDINDVSVIDVSNNNSITINTSKLGLGVYEFALNDAETYQDYPVFENVKPGIHTVYIRDKIGCGISIVKVSVIGFPKYFTPNGDGLHDTWKIEGANGQFQAKSDVMIYDRYGRVLKQLRPESVGWDGTFNGMLLPADDYWFSVVLEDGRIFKGHFTLKH</sequence>
<dbReference type="InterPro" id="IPR026341">
    <property type="entry name" value="T9SS_type_B"/>
</dbReference>
<dbReference type="CDD" id="cd00146">
    <property type="entry name" value="PKD"/>
    <property type="match status" value="1"/>
</dbReference>
<dbReference type="RefSeq" id="WP_188228685.1">
    <property type="nucleotide sequence ID" value="NZ_JACVXB010000001.1"/>
</dbReference>
<accession>A0A8J6PY25</accession>
<keyword evidence="3" id="KW-1185">Reference proteome</keyword>
<organism evidence="2 3">
    <name type="scientific">Aestuariibaculum sediminum</name>
    <dbReference type="NCBI Taxonomy" id="2770637"/>
    <lineage>
        <taxon>Bacteria</taxon>
        <taxon>Pseudomonadati</taxon>
        <taxon>Bacteroidota</taxon>
        <taxon>Flavobacteriia</taxon>
        <taxon>Flavobacteriales</taxon>
        <taxon>Flavobacteriaceae</taxon>
    </lineage>
</organism>